<evidence type="ECO:0000313" key="3">
    <source>
        <dbReference type="Proteomes" id="UP000604825"/>
    </source>
</evidence>
<organism evidence="2 3">
    <name type="scientific">Miscanthus lutarioriparius</name>
    <dbReference type="NCBI Taxonomy" id="422564"/>
    <lineage>
        <taxon>Eukaryota</taxon>
        <taxon>Viridiplantae</taxon>
        <taxon>Streptophyta</taxon>
        <taxon>Embryophyta</taxon>
        <taxon>Tracheophyta</taxon>
        <taxon>Spermatophyta</taxon>
        <taxon>Magnoliopsida</taxon>
        <taxon>Liliopsida</taxon>
        <taxon>Poales</taxon>
        <taxon>Poaceae</taxon>
        <taxon>PACMAD clade</taxon>
        <taxon>Panicoideae</taxon>
        <taxon>Andropogonodae</taxon>
        <taxon>Andropogoneae</taxon>
        <taxon>Saccharinae</taxon>
        <taxon>Miscanthus</taxon>
    </lineage>
</organism>
<name>A0A811N6S2_9POAL</name>
<dbReference type="EMBL" id="CAJGYO010000003">
    <property type="protein sequence ID" value="CAD6218733.1"/>
    <property type="molecule type" value="Genomic_DNA"/>
</dbReference>
<accession>A0A811N6S2</accession>
<comment type="caution">
    <text evidence="2">The sequence shown here is derived from an EMBL/GenBank/DDBJ whole genome shotgun (WGS) entry which is preliminary data.</text>
</comment>
<feature type="region of interest" description="Disordered" evidence="1">
    <location>
        <begin position="27"/>
        <end position="46"/>
    </location>
</feature>
<reference evidence="2" key="1">
    <citation type="submission" date="2020-10" db="EMBL/GenBank/DDBJ databases">
        <authorList>
            <person name="Han B."/>
            <person name="Lu T."/>
            <person name="Zhao Q."/>
            <person name="Huang X."/>
            <person name="Zhao Y."/>
        </authorList>
    </citation>
    <scope>NUCLEOTIDE SEQUENCE</scope>
</reference>
<dbReference type="AlphaFoldDB" id="A0A811N6S2"/>
<proteinExistence type="predicted"/>
<keyword evidence="3" id="KW-1185">Reference proteome</keyword>
<evidence type="ECO:0000256" key="1">
    <source>
        <dbReference type="SAM" id="MobiDB-lite"/>
    </source>
</evidence>
<evidence type="ECO:0000313" key="2">
    <source>
        <dbReference type="EMBL" id="CAD6218733.1"/>
    </source>
</evidence>
<gene>
    <name evidence="2" type="ORF">NCGR_LOCUS12584</name>
</gene>
<sequence>MHRLRPRRWSRVQVACSPEAARLVRAPPATGVEAGAGGSATTRRDQAPVTAPIACATYRIQDQPFQNDIFYVTWFRSAIFPSIAYREQ</sequence>
<protein>
    <submittedName>
        <fullName evidence="2">Uncharacterized protein</fullName>
    </submittedName>
</protein>
<dbReference type="Proteomes" id="UP000604825">
    <property type="component" value="Unassembled WGS sequence"/>
</dbReference>